<dbReference type="Pfam" id="PF02729">
    <property type="entry name" value="OTCace_N"/>
    <property type="match status" value="1"/>
</dbReference>
<dbReference type="EMBL" id="RCOS01000175">
    <property type="protein sequence ID" value="RSN71433.1"/>
    <property type="molecule type" value="Genomic_DNA"/>
</dbReference>
<dbReference type="RefSeq" id="WP_125672971.1">
    <property type="nucleotide sequence ID" value="NZ_RCOS01000175.1"/>
</dbReference>
<dbReference type="FunFam" id="3.40.50.1370:FF:000001">
    <property type="entry name" value="Aspartate carbamoyltransferase"/>
    <property type="match status" value="1"/>
</dbReference>
<keyword evidence="11" id="KW-1185">Reference proteome</keyword>
<feature type="binding site" evidence="7">
    <location>
        <position position="164"/>
    </location>
    <ligand>
        <name>L-aspartate</name>
        <dbReference type="ChEBI" id="CHEBI:29991"/>
    </ligand>
</feature>
<protein>
    <recommendedName>
        <fullName evidence="7">Aspartate carbamoyltransferase</fullName>
        <ecNumber evidence="7">2.1.3.2</ecNumber>
    </recommendedName>
    <alternativeName>
        <fullName evidence="7">Aspartate transcarbamylase</fullName>
        <shortName evidence="7">ATCase</shortName>
    </alternativeName>
</protein>
<evidence type="ECO:0000259" key="8">
    <source>
        <dbReference type="Pfam" id="PF00185"/>
    </source>
</evidence>
<dbReference type="PANTHER" id="PTHR45753:SF6">
    <property type="entry name" value="ASPARTATE CARBAMOYLTRANSFERASE"/>
    <property type="match status" value="1"/>
</dbReference>
<dbReference type="NCBIfam" id="TIGR00670">
    <property type="entry name" value="asp_carb_tr"/>
    <property type="match status" value="1"/>
</dbReference>
<dbReference type="FunFam" id="3.40.50.1370:FF:000002">
    <property type="entry name" value="Aspartate carbamoyltransferase 2"/>
    <property type="match status" value="1"/>
</dbReference>
<keyword evidence="3 7" id="KW-0808">Transferase</keyword>
<evidence type="ECO:0000313" key="11">
    <source>
        <dbReference type="Proteomes" id="UP000277582"/>
    </source>
</evidence>
<dbReference type="InterPro" id="IPR002082">
    <property type="entry name" value="Asp_carbamoyltransf"/>
</dbReference>
<feature type="binding site" evidence="7">
    <location>
        <position position="53"/>
    </location>
    <ligand>
        <name>carbamoyl phosphate</name>
        <dbReference type="ChEBI" id="CHEBI:58228"/>
    </ligand>
</feature>
<dbReference type="InterPro" id="IPR036901">
    <property type="entry name" value="Asp/Orn_carbamoylTrfase_sf"/>
</dbReference>
<sequence length="303" mass="33587">MSELSGRDVISIVDFSRSELDLIMEEAEKLKGKRTDDLKGKIMATAFFEPSTRTRLSFQTAMLRLGGSVIGFSSEEGTSIEKGESFSDTIRMLDNYSDIIVVRHRLEGAAKLAAELADAPVINAGDGSKNHPTQTMLDLFTIKETFGHIDGLNVGVLGDLRFGRAASSFILGVSKYNVKLFLISPPELKARRDVIAYLKDNNIKFSEVERLEDVISELDVIYVTRVQKERFADPAEYEKVRGSYRITARMLASARKEAIVMHPLPRVDEIDISVDSTPHAAYFRQAANGVPVRMALLKLILGG</sequence>
<dbReference type="GO" id="GO:0006520">
    <property type="term" value="P:amino acid metabolic process"/>
    <property type="evidence" value="ECO:0007669"/>
    <property type="project" value="InterPro"/>
</dbReference>
<gene>
    <name evidence="7 10" type="primary">pyrB</name>
    <name evidence="10" type="ORF">D6D85_16060</name>
</gene>
<comment type="caution">
    <text evidence="10">The sequence shown here is derived from an EMBL/GenBank/DDBJ whole genome shotgun (WGS) entry which is preliminary data.</text>
</comment>
<comment type="subunit">
    <text evidence="7">Heterooligomer of catalytic and regulatory chains.</text>
</comment>
<proteinExistence type="inferred from homology"/>
<accession>A0A3R9QTP2</accession>
<dbReference type="Proteomes" id="UP000277582">
    <property type="component" value="Unassembled WGS sequence"/>
</dbReference>
<feature type="binding site" evidence="7">
    <location>
        <position position="82"/>
    </location>
    <ligand>
        <name>L-aspartate</name>
        <dbReference type="ChEBI" id="CHEBI:29991"/>
    </ligand>
</feature>
<dbReference type="HAMAP" id="MF_00001">
    <property type="entry name" value="Asp_carb_tr"/>
    <property type="match status" value="1"/>
</dbReference>
<comment type="similarity">
    <text evidence="2 7">Belongs to the aspartate/ornithine carbamoyltransferase superfamily. ATCase family.</text>
</comment>
<dbReference type="PROSITE" id="PS00097">
    <property type="entry name" value="CARBAMOYLTRANSFERASE"/>
    <property type="match status" value="1"/>
</dbReference>
<feature type="binding site" evidence="7">
    <location>
        <position position="131"/>
    </location>
    <ligand>
        <name>carbamoyl phosphate</name>
        <dbReference type="ChEBI" id="CHEBI:58228"/>
    </ligand>
</feature>
<dbReference type="GO" id="GO:0006207">
    <property type="term" value="P:'de novo' pyrimidine nucleobase biosynthetic process"/>
    <property type="evidence" value="ECO:0007669"/>
    <property type="project" value="InterPro"/>
</dbReference>
<feature type="binding site" evidence="7">
    <location>
        <position position="134"/>
    </location>
    <ligand>
        <name>carbamoyl phosphate</name>
        <dbReference type="ChEBI" id="CHEBI:58228"/>
    </ligand>
</feature>
<dbReference type="GO" id="GO:0016597">
    <property type="term" value="F:amino acid binding"/>
    <property type="evidence" value="ECO:0007669"/>
    <property type="project" value="InterPro"/>
</dbReference>
<dbReference type="GO" id="GO:0044205">
    <property type="term" value="P:'de novo' UMP biosynthetic process"/>
    <property type="evidence" value="ECO:0007669"/>
    <property type="project" value="UniProtKB-UniRule"/>
</dbReference>
<dbReference type="EC" id="2.1.3.2" evidence="7"/>
<dbReference type="PRINTS" id="PR00100">
    <property type="entry name" value="AOTCASE"/>
</dbReference>
<dbReference type="GO" id="GO:0004070">
    <property type="term" value="F:aspartate carbamoyltransferase activity"/>
    <property type="evidence" value="ECO:0007669"/>
    <property type="project" value="UniProtKB-UniRule"/>
</dbReference>
<evidence type="ECO:0000256" key="6">
    <source>
        <dbReference type="ARBA" id="ARBA00048859"/>
    </source>
</evidence>
<comment type="catalytic activity">
    <reaction evidence="6 7">
        <text>carbamoyl phosphate + L-aspartate = N-carbamoyl-L-aspartate + phosphate + H(+)</text>
        <dbReference type="Rhea" id="RHEA:20013"/>
        <dbReference type="ChEBI" id="CHEBI:15378"/>
        <dbReference type="ChEBI" id="CHEBI:29991"/>
        <dbReference type="ChEBI" id="CHEBI:32814"/>
        <dbReference type="ChEBI" id="CHEBI:43474"/>
        <dbReference type="ChEBI" id="CHEBI:58228"/>
        <dbReference type="EC" id="2.1.3.2"/>
    </reaction>
</comment>
<dbReference type="InterPro" id="IPR006130">
    <property type="entry name" value="Asp/Orn_carbamoylTrfase"/>
</dbReference>
<feature type="binding site" evidence="7">
    <location>
        <position position="54"/>
    </location>
    <ligand>
        <name>carbamoyl phosphate</name>
        <dbReference type="ChEBI" id="CHEBI:58228"/>
    </ligand>
</feature>
<feature type="binding site" evidence="7">
    <location>
        <position position="264"/>
    </location>
    <ligand>
        <name>carbamoyl phosphate</name>
        <dbReference type="ChEBI" id="CHEBI:58228"/>
    </ligand>
</feature>
<comment type="function">
    <text evidence="5 7">Catalyzes the condensation of carbamoyl phosphate and aspartate to form carbamoyl aspartate and inorganic phosphate, the committed step in the de novo pyrimidine nucleotide biosynthesis pathway.</text>
</comment>
<dbReference type="InterPro" id="IPR006131">
    <property type="entry name" value="Asp_carbamoyltransf_Asp/Orn-bd"/>
</dbReference>
<reference evidence="10 11" key="1">
    <citation type="submission" date="2018-10" db="EMBL/GenBank/DDBJ databases">
        <title>Co-occurring genomic capacity for anaerobic methane metabolism and dissimilatory sulfite reduction discovered in the Korarchaeota.</title>
        <authorList>
            <person name="Mckay L.J."/>
            <person name="Dlakic M."/>
            <person name="Fields M.W."/>
            <person name="Delmont T.O."/>
            <person name="Eren A.M."/>
            <person name="Jay Z.J."/>
            <person name="Klingelsmith K.B."/>
            <person name="Rusch D.B."/>
            <person name="Inskeep W.P."/>
        </authorList>
    </citation>
    <scope>NUCLEOTIDE SEQUENCE [LARGE SCALE GENOMIC DNA]</scope>
    <source>
        <strain evidence="10 11">MDKW</strain>
    </source>
</reference>
<dbReference type="AlphaFoldDB" id="A0A3R9QTP2"/>
<evidence type="ECO:0000256" key="1">
    <source>
        <dbReference type="ARBA" id="ARBA00004852"/>
    </source>
</evidence>
<dbReference type="NCBIfam" id="NF002032">
    <property type="entry name" value="PRK00856.1"/>
    <property type="match status" value="1"/>
</dbReference>
<feature type="domain" description="Aspartate/ornithine carbamoyltransferase Asp/Orn-binding" evidence="8">
    <location>
        <begin position="150"/>
        <end position="299"/>
    </location>
</feature>
<evidence type="ECO:0000259" key="9">
    <source>
        <dbReference type="Pfam" id="PF02729"/>
    </source>
</evidence>
<evidence type="ECO:0000256" key="2">
    <source>
        <dbReference type="ARBA" id="ARBA00008896"/>
    </source>
</evidence>
<evidence type="ECO:0000313" key="10">
    <source>
        <dbReference type="EMBL" id="RSN71433.1"/>
    </source>
</evidence>
<feature type="binding site" evidence="7">
    <location>
        <position position="103"/>
    </location>
    <ligand>
        <name>carbamoyl phosphate</name>
        <dbReference type="ChEBI" id="CHEBI:58228"/>
    </ligand>
</feature>
<dbReference type="Pfam" id="PF00185">
    <property type="entry name" value="OTCace"/>
    <property type="match status" value="1"/>
</dbReference>
<dbReference type="UniPathway" id="UPA00070">
    <property type="reaction ID" value="UER00116"/>
</dbReference>
<dbReference type="OrthoDB" id="7792at2157"/>
<evidence type="ECO:0000256" key="5">
    <source>
        <dbReference type="ARBA" id="ARBA00043884"/>
    </source>
</evidence>
<feature type="binding site" evidence="7">
    <location>
        <position position="265"/>
    </location>
    <ligand>
        <name>carbamoyl phosphate</name>
        <dbReference type="ChEBI" id="CHEBI:58228"/>
    </ligand>
</feature>
<dbReference type="PRINTS" id="PR00101">
    <property type="entry name" value="ATCASE"/>
</dbReference>
<dbReference type="InterPro" id="IPR006132">
    <property type="entry name" value="Asp/Orn_carbamoyltranf_P-bd"/>
</dbReference>
<feature type="domain" description="Aspartate/ornithine carbamoyltransferase carbamoyl-P binding" evidence="9">
    <location>
        <begin position="7"/>
        <end position="144"/>
    </location>
</feature>
<keyword evidence="4 7" id="KW-0665">Pyrimidine biosynthesis</keyword>
<dbReference type="PANTHER" id="PTHR45753">
    <property type="entry name" value="ORNITHINE CARBAMOYLTRANSFERASE, MITOCHONDRIAL"/>
    <property type="match status" value="1"/>
</dbReference>
<evidence type="ECO:0000256" key="3">
    <source>
        <dbReference type="ARBA" id="ARBA00022679"/>
    </source>
</evidence>
<evidence type="ECO:0000256" key="4">
    <source>
        <dbReference type="ARBA" id="ARBA00022975"/>
    </source>
</evidence>
<dbReference type="SUPFAM" id="SSF53671">
    <property type="entry name" value="Aspartate/ornithine carbamoyltransferase"/>
    <property type="match status" value="1"/>
</dbReference>
<name>A0A3R9QTP2_9CREN</name>
<dbReference type="Gene3D" id="3.40.50.1370">
    <property type="entry name" value="Aspartate/ornithine carbamoyltransferase"/>
    <property type="match status" value="2"/>
</dbReference>
<evidence type="ECO:0000256" key="7">
    <source>
        <dbReference type="HAMAP-Rule" id="MF_00001"/>
    </source>
</evidence>
<organism evidence="10 11">
    <name type="scientific">Candidatus Methanodesulfokora washburnensis</name>
    <dbReference type="NCBI Taxonomy" id="2478471"/>
    <lineage>
        <taxon>Archaea</taxon>
        <taxon>Thermoproteota</taxon>
        <taxon>Candidatus Korarchaeia</taxon>
        <taxon>Candidatus Korarchaeia incertae sedis</taxon>
        <taxon>Candidatus Methanodesulfokora</taxon>
    </lineage>
</organism>
<comment type="pathway">
    <text evidence="1 7">Pyrimidine metabolism; UMP biosynthesis via de novo pathway; (S)-dihydroorotate from bicarbonate: step 2/3.</text>
</comment>
<feature type="binding site" evidence="7">
    <location>
        <position position="225"/>
    </location>
    <ligand>
        <name>L-aspartate</name>
        <dbReference type="ChEBI" id="CHEBI:29991"/>
    </ligand>
</feature>